<comment type="similarity">
    <text evidence="1">Belongs to the NXPE family.</text>
</comment>
<dbReference type="PANTHER" id="PTHR16165">
    <property type="entry name" value="NXPE FAMILY MEMBER"/>
    <property type="match status" value="1"/>
</dbReference>
<keyword evidence="4" id="KW-1185">Reference proteome</keyword>
<protein>
    <recommendedName>
        <fullName evidence="2">NXPE C-terminal domain-containing protein</fullName>
    </recommendedName>
</protein>
<accession>A0A9D3SP51</accession>
<evidence type="ECO:0000313" key="3">
    <source>
        <dbReference type="EMBL" id="KAG7331327.1"/>
    </source>
</evidence>
<dbReference type="GO" id="GO:0007399">
    <property type="term" value="P:nervous system development"/>
    <property type="evidence" value="ECO:0007669"/>
    <property type="project" value="UniProtKB-ARBA"/>
</dbReference>
<dbReference type="InterPro" id="IPR057106">
    <property type="entry name" value="NXPE4_C"/>
</dbReference>
<comment type="caution">
    <text evidence="3">The sequence shown here is derived from an EMBL/GenBank/DDBJ whole genome shotgun (WGS) entry which is preliminary data.</text>
</comment>
<dbReference type="InterPro" id="IPR026845">
    <property type="entry name" value="NXPH/NXPE"/>
</dbReference>
<dbReference type="AlphaFoldDB" id="A0A9D3SP51"/>
<evidence type="ECO:0000313" key="4">
    <source>
        <dbReference type="Proteomes" id="UP000824219"/>
    </source>
</evidence>
<dbReference type="PANTHER" id="PTHR16165:SF9">
    <property type="entry name" value="NXPE FAMILY MEMBER 3"/>
    <property type="match status" value="1"/>
</dbReference>
<proteinExistence type="inferred from homology"/>
<sequence>MADPERVGPAPAAYRARCSAHSLSLTSQKVPAVEWTLVLGLLLTISYIKRLEKLNDQLSIHLTFKLPEIVWPVEVNYTYCEQFVQKPTTEEAIEERHLLDSIAWPDPPVKDLPVEFSSNPAMSYFVIQGPPEQHIGDQLVVNVHVHNFLDLPKKHGGDFLIARLHSPKLGAGVAGQVHDHDDGTYTVLFPLLWAGEVQVEITMVHPSEAVAVLKRLQEEHPDRIFYKSLFRSGSLSETTFCNLCLPFSQKPLCNFTDPVSGEPWYCYKPEKLGCDTRINHAVGGYTKNLISEYEAHFFKRGINIKVPIPASAMGKVTVLPAKKAIVENSYNAAGYYFNYTWRPLSGAAIQQFTSSSAITHCLRGKIVYMLGDSTVRQWFEYLTAVLPDLKQLNLYTPKRVGPFMAVDSTNNILVSYRCHGPPIRFTTVLSSELHYVANEIDRIQGGPNTVVLVSVWSHFSSFPFENYIRRLRHIRKAVVRLLNRDPETLVVIRTANLQKLGRESSMFNSDWSYLQIDTVLRAMFKGLNVKMLDAWEMTLAHHLPHDLHPPQPIIKNMVDVILSYICPAGKI</sequence>
<evidence type="ECO:0000256" key="1">
    <source>
        <dbReference type="ARBA" id="ARBA00005431"/>
    </source>
</evidence>
<organism evidence="3 4">
    <name type="scientific">Hemibagrus wyckioides</name>
    <dbReference type="NCBI Taxonomy" id="337641"/>
    <lineage>
        <taxon>Eukaryota</taxon>
        <taxon>Metazoa</taxon>
        <taxon>Chordata</taxon>
        <taxon>Craniata</taxon>
        <taxon>Vertebrata</taxon>
        <taxon>Euteleostomi</taxon>
        <taxon>Actinopterygii</taxon>
        <taxon>Neopterygii</taxon>
        <taxon>Teleostei</taxon>
        <taxon>Ostariophysi</taxon>
        <taxon>Siluriformes</taxon>
        <taxon>Bagridae</taxon>
        <taxon>Hemibagrus</taxon>
    </lineage>
</organism>
<gene>
    <name evidence="3" type="ORF">KOW79_005296</name>
</gene>
<feature type="domain" description="NXPE C-terminal" evidence="2">
    <location>
        <begin position="341"/>
        <end position="566"/>
    </location>
</feature>
<evidence type="ECO:0000259" key="2">
    <source>
        <dbReference type="Pfam" id="PF24536"/>
    </source>
</evidence>
<reference evidence="3 4" key="1">
    <citation type="submission" date="2021-06" db="EMBL/GenBank/DDBJ databases">
        <title>Chromosome-level genome assembly of the red-tail catfish (Hemibagrus wyckioides).</title>
        <authorList>
            <person name="Shao F."/>
        </authorList>
    </citation>
    <scope>NUCLEOTIDE SEQUENCE [LARGE SCALE GENOMIC DNA]</scope>
    <source>
        <strain evidence="3">EC202008001</strain>
        <tissue evidence="3">Blood</tissue>
    </source>
</reference>
<dbReference type="EMBL" id="JAHKSW010000006">
    <property type="protein sequence ID" value="KAG7331327.1"/>
    <property type="molecule type" value="Genomic_DNA"/>
</dbReference>
<dbReference type="Proteomes" id="UP000824219">
    <property type="component" value="Linkage Group LG06"/>
</dbReference>
<name>A0A9D3SP51_9TELE</name>
<dbReference type="Pfam" id="PF24536">
    <property type="entry name" value="NXPE4_C"/>
    <property type="match status" value="1"/>
</dbReference>
<dbReference type="SUPFAM" id="SSF81296">
    <property type="entry name" value="E set domains"/>
    <property type="match status" value="1"/>
</dbReference>
<dbReference type="InterPro" id="IPR014756">
    <property type="entry name" value="Ig_E-set"/>
</dbReference>
<dbReference type="Pfam" id="PF06312">
    <property type="entry name" value="Neurexophilin"/>
    <property type="match status" value="1"/>
</dbReference>
<dbReference type="OrthoDB" id="5950832at2759"/>